<reference evidence="3" key="1">
    <citation type="submission" date="2013-10" db="EMBL/GenBank/DDBJ databases">
        <title>Genomic analysis of the causative agents of coccidiosis in chickens.</title>
        <authorList>
            <person name="Reid A.J."/>
            <person name="Blake D."/>
            <person name="Billington K."/>
            <person name="Browne H."/>
            <person name="Dunn M."/>
            <person name="Hung S."/>
            <person name="Kawahara F."/>
            <person name="Miranda-Saavedra D."/>
            <person name="Mourier T."/>
            <person name="Nagra H."/>
            <person name="Otto T.D."/>
            <person name="Rawlings N."/>
            <person name="Sanchez A."/>
            <person name="Sanders M."/>
            <person name="Subramaniam C."/>
            <person name="Tay Y."/>
            <person name="Dear P."/>
            <person name="Doerig C."/>
            <person name="Gruber A."/>
            <person name="Parkinson J."/>
            <person name="Shirley M."/>
            <person name="Wan K.L."/>
            <person name="Berriman M."/>
            <person name="Tomley F."/>
            <person name="Pain A."/>
        </authorList>
    </citation>
    <scope>NUCLEOTIDE SEQUENCE [LARGE SCALE GENOMIC DNA]</scope>
    <source>
        <strain evidence="3">Houghton</strain>
    </source>
</reference>
<feature type="compositionally biased region" description="Low complexity" evidence="1">
    <location>
        <begin position="61"/>
        <end position="80"/>
    </location>
</feature>
<dbReference type="EMBL" id="HG711516">
    <property type="protein sequence ID" value="CDJ49182.1"/>
    <property type="molecule type" value="Genomic_DNA"/>
</dbReference>
<feature type="region of interest" description="Disordered" evidence="1">
    <location>
        <begin position="1"/>
        <end position="22"/>
    </location>
</feature>
<keyword evidence="2" id="KW-0472">Membrane</keyword>
<proteinExistence type="predicted"/>
<feature type="compositionally biased region" description="Basic and acidic residues" evidence="1">
    <location>
        <begin position="436"/>
        <end position="456"/>
    </location>
</feature>
<feature type="region of interest" description="Disordered" evidence="1">
    <location>
        <begin position="41"/>
        <end position="86"/>
    </location>
</feature>
<name>U6LFK4_9EIME</name>
<protein>
    <submittedName>
        <fullName evidence="3">Uncharacterized protein</fullName>
    </submittedName>
</protein>
<keyword evidence="2" id="KW-0812">Transmembrane</keyword>
<feature type="region of interest" description="Disordered" evidence="1">
    <location>
        <begin position="418"/>
        <end position="469"/>
    </location>
</feature>
<dbReference type="VEuPathDB" id="ToxoDB:EBH_0024450"/>
<reference evidence="3" key="2">
    <citation type="submission" date="2013-10" db="EMBL/GenBank/DDBJ databases">
        <authorList>
            <person name="Aslett M."/>
        </authorList>
    </citation>
    <scope>NUCLEOTIDE SEQUENCE [LARGE SCALE GENOMIC DNA]</scope>
    <source>
        <strain evidence="3">Houghton</strain>
    </source>
</reference>
<dbReference type="OrthoDB" id="346257at2759"/>
<organism evidence="3 4">
    <name type="scientific">Eimeria brunetti</name>
    <dbReference type="NCBI Taxonomy" id="51314"/>
    <lineage>
        <taxon>Eukaryota</taxon>
        <taxon>Sar</taxon>
        <taxon>Alveolata</taxon>
        <taxon>Apicomplexa</taxon>
        <taxon>Conoidasida</taxon>
        <taxon>Coccidia</taxon>
        <taxon>Eucoccidiorida</taxon>
        <taxon>Eimeriorina</taxon>
        <taxon>Eimeriidae</taxon>
        <taxon>Eimeria</taxon>
    </lineage>
</organism>
<dbReference type="AlphaFoldDB" id="U6LFK4"/>
<dbReference type="Proteomes" id="UP000030750">
    <property type="component" value="Unassembled WGS sequence"/>
</dbReference>
<feature type="region of interest" description="Disordered" evidence="1">
    <location>
        <begin position="153"/>
        <end position="174"/>
    </location>
</feature>
<sequence length="509" mass="57411">MAAATALPVRGSSRLASTSAPEEITSVKLRLSFRRLGVGRKEVSPDAAFLEDPSEDDSHDSASPRISPPSWISSPGSHPSNLPTTQYADLDDVIPVSLSRLRQRSTRVDAERRSRQWLSGTLALLGGMMAMVFAAYQMRFSLPALKKGAESGSSRSYASASSSPSGTGAPPPGIAGSIQEAVASKPAALRRQWMFGVFAIALSIFSAKFLARLHALTLGVRRWLKPKRVKQRLPLHSKVEEEFAELYSIKDESVGTKDFDWGSDPLVITAIRKCLDDYRALSRQTHQSAFAIFFHLAAQSRRRQIAYSMYRNACDALHAKVEQNMPVLSEEVAEVLNRQRALRLQYSNMKDDISFVLSEDNLPAGLCQDELEFLTRDFRPALLELANHTIYSLDMDRRFIEAFTKLHHIEYVWQEDRIAPDNSNPNDMSEQTDLQEPLRHPEDHKVIEEKKSHREESDSESESEMAMHESQFWDARRTLSSYRRGTFMPKVPDFDRCFLPELPLSLFAY</sequence>
<evidence type="ECO:0000256" key="1">
    <source>
        <dbReference type="SAM" id="MobiDB-lite"/>
    </source>
</evidence>
<gene>
    <name evidence="3" type="ORF">EBH_0024450</name>
</gene>
<evidence type="ECO:0000313" key="4">
    <source>
        <dbReference type="Proteomes" id="UP000030750"/>
    </source>
</evidence>
<accession>U6LFK4</accession>
<feature type="compositionally biased region" description="Low complexity" evidence="1">
    <location>
        <begin position="153"/>
        <end position="168"/>
    </location>
</feature>
<keyword evidence="4" id="KW-1185">Reference proteome</keyword>
<feature type="compositionally biased region" description="Polar residues" evidence="1">
    <location>
        <begin position="421"/>
        <end position="434"/>
    </location>
</feature>
<feature type="transmembrane region" description="Helical" evidence="2">
    <location>
        <begin position="117"/>
        <end position="136"/>
    </location>
</feature>
<evidence type="ECO:0000313" key="3">
    <source>
        <dbReference type="EMBL" id="CDJ49182.1"/>
    </source>
</evidence>
<keyword evidence="2" id="KW-1133">Transmembrane helix</keyword>
<evidence type="ECO:0000256" key="2">
    <source>
        <dbReference type="SAM" id="Phobius"/>
    </source>
</evidence>